<evidence type="ECO:0000313" key="8">
    <source>
        <dbReference type="Proteomes" id="UP001203338"/>
    </source>
</evidence>
<dbReference type="PANTHER" id="PTHR42792">
    <property type="entry name" value="FLAGELLIN"/>
    <property type="match status" value="1"/>
</dbReference>
<dbReference type="InterPro" id="IPR013384">
    <property type="entry name" value="Flagell_FlgL"/>
</dbReference>
<evidence type="ECO:0000313" key="7">
    <source>
        <dbReference type="EMBL" id="MCL6269558.1"/>
    </source>
</evidence>
<keyword evidence="7" id="KW-0969">Cilium</keyword>
<sequence length="307" mass="33333">MRISTLQEQTSMLSHLQAATSRSNSDWNRVASGKKLNQPSDDPLSAVQILEVNRRITATDVYLQNIAALNDLLGHEDILLKEGINLVGRARDVILQSNNAAMDDIGLQAHGREVAHIIDSLVTVVNTRDADGNYLFGGHKIYDAPIVIESDGRLRVNNDNASQRKVMVTETASVSGPDNAHELCFHINDGAGGTFNLLTVLVELKGHLLTPPSDLSSRLTVALDKMDKAADCLNSHQTNLGARLNMLGETADNHREYKIFCQKLAGDLGDLDYAAAVSRLSQSTTAMDAARKSLTSVGSLSLFQYLK</sequence>
<accession>A0ABT0PE25</accession>
<evidence type="ECO:0000256" key="5">
    <source>
        <dbReference type="ARBA" id="ARBA00023143"/>
    </source>
</evidence>
<proteinExistence type="inferred from homology"/>
<keyword evidence="8" id="KW-1185">Reference proteome</keyword>
<gene>
    <name evidence="7" type="primary">flgL</name>
    <name evidence="7" type="ORF">M3P05_06335</name>
</gene>
<name>A0ABT0PE25_9GAMM</name>
<evidence type="ECO:0000256" key="2">
    <source>
        <dbReference type="ARBA" id="ARBA00004613"/>
    </source>
</evidence>
<feature type="domain" description="Flagellin N-terminal" evidence="6">
    <location>
        <begin position="3"/>
        <end position="139"/>
    </location>
</feature>
<dbReference type="Gene3D" id="1.20.1330.10">
    <property type="entry name" value="f41 fragment of flagellin, N-terminal domain"/>
    <property type="match status" value="1"/>
</dbReference>
<protein>
    <submittedName>
        <fullName evidence="7">Flagellar hook-associated protein FlgL</fullName>
    </submittedName>
</protein>
<dbReference type="SUPFAM" id="SSF64518">
    <property type="entry name" value="Phase 1 flagellin"/>
    <property type="match status" value="1"/>
</dbReference>
<dbReference type="Proteomes" id="UP001203338">
    <property type="component" value="Unassembled WGS sequence"/>
</dbReference>
<comment type="subcellular location">
    <subcellularLocation>
        <location evidence="1">Bacterial flagellum</location>
    </subcellularLocation>
    <subcellularLocation>
        <location evidence="2">Secreted</location>
    </subcellularLocation>
</comment>
<evidence type="ECO:0000256" key="3">
    <source>
        <dbReference type="ARBA" id="ARBA00005709"/>
    </source>
</evidence>
<organism evidence="7 8">
    <name type="scientific">Parendozoicomonas callyspongiae</name>
    <dbReference type="NCBI Taxonomy" id="2942213"/>
    <lineage>
        <taxon>Bacteria</taxon>
        <taxon>Pseudomonadati</taxon>
        <taxon>Pseudomonadota</taxon>
        <taxon>Gammaproteobacteria</taxon>
        <taxon>Oceanospirillales</taxon>
        <taxon>Endozoicomonadaceae</taxon>
        <taxon>Parendozoicomonas</taxon>
    </lineage>
</organism>
<dbReference type="Pfam" id="PF00669">
    <property type="entry name" value="Flagellin_N"/>
    <property type="match status" value="1"/>
</dbReference>
<keyword evidence="7" id="KW-0966">Cell projection</keyword>
<evidence type="ECO:0000259" key="6">
    <source>
        <dbReference type="Pfam" id="PF00669"/>
    </source>
</evidence>
<comment type="similarity">
    <text evidence="3">Belongs to the bacterial flagellin family.</text>
</comment>
<keyword evidence="5" id="KW-0975">Bacterial flagellum</keyword>
<dbReference type="InterPro" id="IPR001492">
    <property type="entry name" value="Flagellin"/>
</dbReference>
<reference evidence="7 8" key="1">
    <citation type="submission" date="2022-05" db="EMBL/GenBank/DDBJ databases">
        <authorList>
            <person name="Park J.-S."/>
        </authorList>
    </citation>
    <scope>NUCLEOTIDE SEQUENCE [LARGE SCALE GENOMIC DNA]</scope>
    <source>
        <strain evidence="7 8">2012CJ34-2</strain>
    </source>
</reference>
<keyword evidence="7" id="KW-0282">Flagellum</keyword>
<comment type="caution">
    <text evidence="7">The sequence shown here is derived from an EMBL/GenBank/DDBJ whole genome shotgun (WGS) entry which is preliminary data.</text>
</comment>
<dbReference type="RefSeq" id="WP_249698601.1">
    <property type="nucleotide sequence ID" value="NZ_JAMFLX010000006.1"/>
</dbReference>
<keyword evidence="4" id="KW-0964">Secreted</keyword>
<dbReference type="PANTHER" id="PTHR42792:SF1">
    <property type="entry name" value="FLAGELLAR HOOK-ASSOCIATED PROTEIN 3"/>
    <property type="match status" value="1"/>
</dbReference>
<dbReference type="NCBIfam" id="TIGR02550">
    <property type="entry name" value="flagell_flgL"/>
    <property type="match status" value="1"/>
</dbReference>
<evidence type="ECO:0000256" key="4">
    <source>
        <dbReference type="ARBA" id="ARBA00022525"/>
    </source>
</evidence>
<dbReference type="InterPro" id="IPR001029">
    <property type="entry name" value="Flagellin_N"/>
</dbReference>
<evidence type="ECO:0000256" key="1">
    <source>
        <dbReference type="ARBA" id="ARBA00004365"/>
    </source>
</evidence>
<dbReference type="EMBL" id="JAMFLX010000006">
    <property type="protein sequence ID" value="MCL6269558.1"/>
    <property type="molecule type" value="Genomic_DNA"/>
</dbReference>